<dbReference type="RefSeq" id="WP_148944944.1">
    <property type="nucleotide sequence ID" value="NZ_VTEH01000001.1"/>
</dbReference>
<protein>
    <submittedName>
        <fullName evidence="1">RsbR, positive regulator of sigma-B</fullName>
    </submittedName>
</protein>
<dbReference type="PANTHER" id="PTHR33745:SF8">
    <property type="entry name" value="BLUE-LIGHT PHOTORECEPTOR"/>
    <property type="match status" value="1"/>
</dbReference>
<reference evidence="1 2" key="1">
    <citation type="submission" date="2019-08" db="EMBL/GenBank/DDBJ databases">
        <title>Bacillus genomes from the desert of Cuatro Cienegas, Coahuila.</title>
        <authorList>
            <person name="Olmedo-Alvarez G."/>
        </authorList>
    </citation>
    <scope>NUCLEOTIDE SEQUENCE [LARGE SCALE GENOMIC DNA]</scope>
    <source>
        <strain evidence="1 2">CH40_1T</strain>
    </source>
</reference>
<comment type="caution">
    <text evidence="1">The sequence shown here is derived from an EMBL/GenBank/DDBJ whole genome shotgun (WGS) entry which is preliminary data.</text>
</comment>
<dbReference type="Gene3D" id="3.30.750.24">
    <property type="entry name" value="STAS domain"/>
    <property type="match status" value="1"/>
</dbReference>
<accession>A0A5D4KJ99</accession>
<evidence type="ECO:0000313" key="1">
    <source>
        <dbReference type="EMBL" id="TYR77322.1"/>
    </source>
</evidence>
<name>A0A5D4KJ99_9BACI</name>
<dbReference type="Proteomes" id="UP000323317">
    <property type="component" value="Unassembled WGS sequence"/>
</dbReference>
<dbReference type="InterPro" id="IPR051932">
    <property type="entry name" value="Bact_StressResp_Reg"/>
</dbReference>
<dbReference type="CDD" id="cd07041">
    <property type="entry name" value="STAS_RsbR_RsbS_like"/>
    <property type="match status" value="1"/>
</dbReference>
<dbReference type="SUPFAM" id="SSF55785">
    <property type="entry name" value="PYP-like sensor domain (PAS domain)"/>
    <property type="match status" value="1"/>
</dbReference>
<evidence type="ECO:0000313" key="2">
    <source>
        <dbReference type="Proteomes" id="UP000323317"/>
    </source>
</evidence>
<dbReference type="EMBL" id="VTEH01000001">
    <property type="protein sequence ID" value="TYR77322.1"/>
    <property type="molecule type" value="Genomic_DNA"/>
</dbReference>
<proteinExistence type="predicted"/>
<dbReference type="PANTHER" id="PTHR33745">
    <property type="entry name" value="RSBT ANTAGONIST PROTEIN RSBS-RELATED"/>
    <property type="match status" value="1"/>
</dbReference>
<gene>
    <name evidence="1" type="ORF">FZC79_00415</name>
</gene>
<dbReference type="AlphaFoldDB" id="A0A5D4KJ99"/>
<sequence length="252" mass="28072">MKPIGILPEKISLLNALNSIGENIIIADLDYTVCWMNNYAAGLMTELAPLFGLNSAEDMIGLNMSAFHHTPSRQKEVMDELTEIHRARISIRDKFAADIVVTPIKNEKAYIDGYVVMLMDVTTQAIEEEEREKLIKSLSVPIIQVWEKTIALPLIGHFDNDRAESMIASVLHECALKKIEYVLVDLSGIYELDMNIKFHIQKLCDCLSLIGSQCVIAGITPEFALAAGDLSGELPIFRNAHAGLKYVIEKIN</sequence>
<dbReference type="InterPro" id="IPR036513">
    <property type="entry name" value="STAS_dom_sf"/>
</dbReference>
<organism evidence="1 2">
    <name type="scientific">Rossellomorea vietnamensis</name>
    <dbReference type="NCBI Taxonomy" id="218284"/>
    <lineage>
        <taxon>Bacteria</taxon>
        <taxon>Bacillati</taxon>
        <taxon>Bacillota</taxon>
        <taxon>Bacilli</taxon>
        <taxon>Bacillales</taxon>
        <taxon>Bacillaceae</taxon>
        <taxon>Rossellomorea</taxon>
    </lineage>
</organism>
<dbReference type="InterPro" id="IPR035965">
    <property type="entry name" value="PAS-like_dom_sf"/>
</dbReference>
<dbReference type="Gene3D" id="3.30.450.20">
    <property type="entry name" value="PAS domain"/>
    <property type="match status" value="1"/>
</dbReference>
<dbReference type="SUPFAM" id="SSF52091">
    <property type="entry name" value="SpoIIaa-like"/>
    <property type="match status" value="1"/>
</dbReference>